<dbReference type="NCBIfam" id="TIGR02577">
    <property type="entry name" value="cas_TM1794_Cmr2"/>
    <property type="match status" value="1"/>
</dbReference>
<accession>A0A7C3ZKB6</accession>
<evidence type="ECO:0000259" key="4">
    <source>
        <dbReference type="Pfam" id="PF22335"/>
    </source>
</evidence>
<keyword evidence="1" id="KW-0547">Nucleotide-binding</keyword>
<dbReference type="EMBL" id="DSPX01000233">
    <property type="protein sequence ID" value="HGG03400.1"/>
    <property type="molecule type" value="Genomic_DNA"/>
</dbReference>
<dbReference type="InterPro" id="IPR013407">
    <property type="entry name" value="CRISPR-assoc_prot_Cmr2"/>
</dbReference>
<dbReference type="Gene3D" id="3.30.70.2220">
    <property type="entry name" value="CRISPR-Cas system, Cmr2 subunit, D1 domain, cysteine cluster"/>
    <property type="match status" value="1"/>
</dbReference>
<evidence type="ECO:0000256" key="2">
    <source>
        <dbReference type="ARBA" id="ARBA00023118"/>
    </source>
</evidence>
<organism evidence="5">
    <name type="scientific">Planktothricoides sp. SpSt-374</name>
    <dbReference type="NCBI Taxonomy" id="2282167"/>
    <lineage>
        <taxon>Bacteria</taxon>
        <taxon>Bacillati</taxon>
        <taxon>Cyanobacteriota</taxon>
        <taxon>Cyanophyceae</taxon>
        <taxon>Oscillatoriophycideae</taxon>
        <taxon>Oscillatoriales</taxon>
        <taxon>Oscillatoriaceae</taxon>
        <taxon>Planktothricoides</taxon>
    </lineage>
</organism>
<comment type="caution">
    <text evidence="5">The sequence shown here is derived from an EMBL/GenBank/DDBJ whole genome shotgun (WGS) entry which is preliminary data.</text>
</comment>
<dbReference type="InterPro" id="IPR038242">
    <property type="entry name" value="Cmr2_N"/>
</dbReference>
<dbReference type="GO" id="GO:0000166">
    <property type="term" value="F:nucleotide binding"/>
    <property type="evidence" value="ECO:0007669"/>
    <property type="project" value="UniProtKB-KW"/>
</dbReference>
<reference evidence="5" key="1">
    <citation type="journal article" date="2020" name="mSystems">
        <title>Genome- and Community-Level Interaction Insights into Carbon Utilization and Element Cycling Functions of Hydrothermarchaeota in Hydrothermal Sediment.</title>
        <authorList>
            <person name="Zhou Z."/>
            <person name="Liu Y."/>
            <person name="Xu W."/>
            <person name="Pan J."/>
            <person name="Luo Z.H."/>
            <person name="Li M."/>
        </authorList>
    </citation>
    <scope>NUCLEOTIDE SEQUENCE [LARGE SCALE GENOMIC DNA]</scope>
    <source>
        <strain evidence="5">SpSt-374</strain>
    </source>
</reference>
<feature type="domain" description="Cas10/Cmr2 second palm" evidence="4">
    <location>
        <begin position="748"/>
        <end position="905"/>
    </location>
</feature>
<keyword evidence="2" id="KW-0051">Antiviral defense</keyword>
<protein>
    <submittedName>
        <fullName evidence="5">Type III-B CRISPR-associated protein Cas10/Cmr2</fullName>
    </submittedName>
</protein>
<evidence type="ECO:0000259" key="3">
    <source>
        <dbReference type="Pfam" id="PF12469"/>
    </source>
</evidence>
<gene>
    <name evidence="5" type="primary">cas10</name>
    <name evidence="5" type="ORF">ENR15_22865</name>
</gene>
<dbReference type="InterPro" id="IPR024615">
    <property type="entry name" value="CRISPR-assoc_Cmr2_N"/>
</dbReference>
<feature type="domain" description="CRISPR-associated protein Cmr2 N-terminal" evidence="3">
    <location>
        <begin position="234"/>
        <end position="364"/>
    </location>
</feature>
<dbReference type="InterPro" id="IPR054767">
    <property type="entry name" value="Cas10-Cmr2_palm2"/>
</dbReference>
<proteinExistence type="predicted"/>
<dbReference type="AlphaFoldDB" id="A0A7C3ZKB6"/>
<dbReference type="Pfam" id="PF22335">
    <property type="entry name" value="Cas10-Cmr2_palm2"/>
    <property type="match status" value="1"/>
</dbReference>
<dbReference type="InterPro" id="IPR043128">
    <property type="entry name" value="Rev_trsase/Diguanyl_cyclase"/>
</dbReference>
<evidence type="ECO:0000313" key="5">
    <source>
        <dbReference type="EMBL" id="HGG03400.1"/>
    </source>
</evidence>
<dbReference type="GO" id="GO:0051607">
    <property type="term" value="P:defense response to virus"/>
    <property type="evidence" value="ECO:0007669"/>
    <property type="project" value="UniProtKB-KW"/>
</dbReference>
<dbReference type="Pfam" id="PF12469">
    <property type="entry name" value="Cmr2_N"/>
    <property type="match status" value="1"/>
</dbReference>
<dbReference type="Gene3D" id="3.30.70.270">
    <property type="match status" value="1"/>
</dbReference>
<sequence length="1039" mass="118869">MSEFWRAKIWGLLHDPALKALYTGSGRGEEGAWEGLDCMQGWVSPKAKSFTDSPLSNQWLKQVGLCDLIASASDRAAIGRLPAAQSAIDYNADGLQIRHLLSGAPQTLKLGAWHQHLTSQGNNRTTWLQNVETSLIPETIRTCTDARKVYWWFWRCYPQILSQGLDRDTQIPNEPCLPLLPADTRIPDASVWSHTTMTSALAGSLAGYYPDAEAYPKKRAHKNKDYYQSHPHVASFSFSPVQELIKASRKMRDFWAGSWLLHYLSAKVSWALAWKYGPDSLLYPCLYAQPLIDLWLLQEYPDFSQWIQLPSNRQLLTAGFPNVLAIILPDNGAAAAAANDEIVKNPVEAAMQQAKQTLLEEWMKLGKQVLTDLQKDKEIWMRGLNPRTWDDWLKSQWQVYWTALPIGDNETNLHQSPRQDTQYKEWQKKQNEFARPQDDLFVEPEAEFLRTLYDESLREYWQQGRQSPRQLPNLNVGSWWASIFDQTRFALNAVKNARTWEIPTAFGPRSTISGLGPVVHPGQPGNDWITEGDTANFWANQAGMFDGIEELNASEVLKRGLHRILTEVLFPKPSENREKALNPQQRIRLDLFYPDLSSGVAGWLRQMESKNNQNAIVYYEQVALEIQEHFPWAKTAADQPWGIPWITSNDSQWPNPRLLNAGWLIEDFSTANPNTRQLLTVQEKRNRIQAELRQVREFISQKFAPGNNPTDWYILAAGDGDGMSEWLKGKPLEAYENYLPEALRRKLDRLPEALWQPFQDFLKLKKRMGPATHSALSRALLDFSNQLVPYLTEERYAGRLIYGGGDDVLAYTNLWEWDSWLWDIRQCFKGAEDPKDEFTNEGDYWRWKDGKLPENLSERPLFTMGRKATISFGITIAHHSVPMAIALENLWDAENGAKKHKSRDSGKKDKNAVQVRVLYGNGNILKATAKFDVFNQWRELLNIGGVESAIFEQAAEIWGEHPAPVVEAISPWTVAFCSRREAFKNDEPKQQDFQDKLQAFIAGLYQTTETKHQLAEIQNWLKLAAFVLRNRNIKIGGNS</sequence>
<evidence type="ECO:0000256" key="1">
    <source>
        <dbReference type="ARBA" id="ARBA00022741"/>
    </source>
</evidence>
<name>A0A7C3ZKB6_9CYAN</name>